<feature type="transmembrane region" description="Helical" evidence="1">
    <location>
        <begin position="59"/>
        <end position="84"/>
    </location>
</feature>
<feature type="transmembrane region" description="Helical" evidence="1">
    <location>
        <begin position="114"/>
        <end position="137"/>
    </location>
</feature>
<feature type="transmembrane region" description="Helical" evidence="1">
    <location>
        <begin position="20"/>
        <end position="39"/>
    </location>
</feature>
<evidence type="ECO:0000256" key="1">
    <source>
        <dbReference type="SAM" id="Phobius"/>
    </source>
</evidence>
<name>A0A0R2B3G3_9LACO</name>
<dbReference type="PANTHER" id="PTHR40076:SF1">
    <property type="entry name" value="MEMBRANE PROTEIN"/>
    <property type="match status" value="1"/>
</dbReference>
<dbReference type="PANTHER" id="PTHR40076">
    <property type="entry name" value="MEMBRANE PROTEIN-RELATED"/>
    <property type="match status" value="1"/>
</dbReference>
<dbReference type="STRING" id="1423781.FD06_GL001036"/>
<sequence>MSRFDLKKKADRILMTNFKYFFLMFLPYYILSIISGVTYQNSSEISIDGSNHIKVTHNWGMLGSTTIFSIVAGLLMTGIMFVCIDHIRNKAEYNKPFLHSVTIINNGKYFWGTIFIYILSYIMICLWTLLLIIPGIIKGLAYSQAFYIYRDAVDKGEHISYMDAITKSRQLMDGHKWEFFVLQLSFIGWFLLVGITFGLAGIYVIPYYRLTIANFYDSLLD</sequence>
<organism evidence="2 3">
    <name type="scientific">Apilactobacillus ozensis DSM 23829 = JCM 17196</name>
    <dbReference type="NCBI Taxonomy" id="1423781"/>
    <lineage>
        <taxon>Bacteria</taxon>
        <taxon>Bacillati</taxon>
        <taxon>Bacillota</taxon>
        <taxon>Bacilli</taxon>
        <taxon>Lactobacillales</taxon>
        <taxon>Lactobacillaceae</taxon>
        <taxon>Apilactobacillus</taxon>
    </lineage>
</organism>
<accession>A0A0R2B3G3</accession>
<keyword evidence="1" id="KW-0812">Transmembrane</keyword>
<dbReference type="Proteomes" id="UP000052012">
    <property type="component" value="Unassembled WGS sequence"/>
</dbReference>
<dbReference type="InterPro" id="IPR010380">
    <property type="entry name" value="DUF975"/>
</dbReference>
<dbReference type="EMBL" id="AYYQ01000003">
    <property type="protein sequence ID" value="KRM69548.1"/>
    <property type="molecule type" value="Genomic_DNA"/>
</dbReference>
<keyword evidence="1" id="KW-0472">Membrane</keyword>
<dbReference type="AlphaFoldDB" id="A0A0R2B3G3"/>
<feature type="transmembrane region" description="Helical" evidence="1">
    <location>
        <begin position="180"/>
        <end position="205"/>
    </location>
</feature>
<dbReference type="PATRIC" id="fig|1423781.4.peg.1076"/>
<proteinExistence type="predicted"/>
<comment type="caution">
    <text evidence="2">The sequence shown here is derived from an EMBL/GenBank/DDBJ whole genome shotgun (WGS) entry which is preliminary data.</text>
</comment>
<dbReference type="RefSeq" id="WP_056965643.1">
    <property type="nucleotide sequence ID" value="NZ_AYYQ01000003.1"/>
</dbReference>
<protein>
    <submittedName>
        <fullName evidence="2">Integral membrane protein</fullName>
    </submittedName>
</protein>
<keyword evidence="1" id="KW-1133">Transmembrane helix</keyword>
<dbReference type="Pfam" id="PF06161">
    <property type="entry name" value="DUF975"/>
    <property type="match status" value="1"/>
</dbReference>
<gene>
    <name evidence="2" type="ORF">FD06_GL001036</name>
</gene>
<evidence type="ECO:0000313" key="3">
    <source>
        <dbReference type="Proteomes" id="UP000052012"/>
    </source>
</evidence>
<dbReference type="OrthoDB" id="9784844at2"/>
<keyword evidence="3" id="KW-1185">Reference proteome</keyword>
<reference evidence="2 3" key="1">
    <citation type="journal article" date="2015" name="Genome Announc.">
        <title>Expanding the biotechnology potential of lactobacilli through comparative genomics of 213 strains and associated genera.</title>
        <authorList>
            <person name="Sun Z."/>
            <person name="Harris H.M."/>
            <person name="McCann A."/>
            <person name="Guo C."/>
            <person name="Argimon S."/>
            <person name="Zhang W."/>
            <person name="Yang X."/>
            <person name="Jeffery I.B."/>
            <person name="Cooney J.C."/>
            <person name="Kagawa T.F."/>
            <person name="Liu W."/>
            <person name="Song Y."/>
            <person name="Salvetti E."/>
            <person name="Wrobel A."/>
            <person name="Rasinkangas P."/>
            <person name="Parkhill J."/>
            <person name="Rea M.C."/>
            <person name="O'Sullivan O."/>
            <person name="Ritari J."/>
            <person name="Douillard F.P."/>
            <person name="Paul Ross R."/>
            <person name="Yang R."/>
            <person name="Briner A.E."/>
            <person name="Felis G.E."/>
            <person name="de Vos W.M."/>
            <person name="Barrangou R."/>
            <person name="Klaenhammer T.R."/>
            <person name="Caufield P.W."/>
            <person name="Cui Y."/>
            <person name="Zhang H."/>
            <person name="O'Toole P.W."/>
        </authorList>
    </citation>
    <scope>NUCLEOTIDE SEQUENCE [LARGE SCALE GENOMIC DNA]</scope>
    <source>
        <strain evidence="2 3">DSM 23829</strain>
    </source>
</reference>
<evidence type="ECO:0000313" key="2">
    <source>
        <dbReference type="EMBL" id="KRM69548.1"/>
    </source>
</evidence>